<dbReference type="PANTHER" id="PTHR10896:SF30">
    <property type="entry name" value="GALACTOSYLGALACTOSYLXYLOSYLPROTEIN 3-BETA-GLUCURONOSYLTRANSFERASE"/>
    <property type="match status" value="1"/>
</dbReference>
<evidence type="ECO:0000256" key="2">
    <source>
        <dbReference type="ARBA" id="ARBA00007706"/>
    </source>
</evidence>
<evidence type="ECO:0000256" key="10">
    <source>
        <dbReference type="ARBA" id="ARBA00047979"/>
    </source>
</evidence>
<comment type="pathway">
    <text evidence="13">Protein modification; protein glycosylation.</text>
</comment>
<evidence type="ECO:0000256" key="12">
    <source>
        <dbReference type="PIRSR" id="PIRSR605027-4"/>
    </source>
</evidence>
<feature type="binding site" evidence="11">
    <location>
        <position position="88"/>
    </location>
    <ligand>
        <name>Mn(2+)</name>
        <dbReference type="ChEBI" id="CHEBI:29035"/>
    </ligand>
</feature>
<keyword evidence="6 13" id="KW-0735">Signal-anchor</keyword>
<dbReference type="OrthoDB" id="675023at2759"/>
<comment type="catalytic activity">
    <reaction evidence="10 13">
        <text>3-O-(beta-D-galactosyl-(1-&gt;3)-beta-D-galactosyl-(1-&gt;4)-beta-D-xylosyl)-L-seryl-[protein] + UDP-alpha-D-glucuronate = 3-O-(beta-D-GlcA-(1-&gt;3)-beta-D-Gal-(1-&gt;3)-beta-D-Gal-(1-&gt;4)-beta-D-Xyl)-L-seryl-[protein] + UDP + H(+)</text>
        <dbReference type="Rhea" id="RHEA:24168"/>
        <dbReference type="Rhea" id="RHEA-COMP:12571"/>
        <dbReference type="Rhea" id="RHEA-COMP:12573"/>
        <dbReference type="ChEBI" id="CHEBI:15378"/>
        <dbReference type="ChEBI" id="CHEBI:58052"/>
        <dbReference type="ChEBI" id="CHEBI:58223"/>
        <dbReference type="ChEBI" id="CHEBI:132090"/>
        <dbReference type="ChEBI" id="CHEBI:132093"/>
        <dbReference type="EC" id="2.4.1.135"/>
    </reaction>
</comment>
<evidence type="ECO:0000256" key="3">
    <source>
        <dbReference type="ARBA" id="ARBA00012641"/>
    </source>
</evidence>
<comment type="similarity">
    <text evidence="2 13">Belongs to the glycosyltransferase 43 family.</text>
</comment>
<dbReference type="GO" id="GO:0005975">
    <property type="term" value="P:carbohydrate metabolic process"/>
    <property type="evidence" value="ECO:0007669"/>
    <property type="project" value="TreeGrafter"/>
</dbReference>
<keyword evidence="11 13" id="KW-0479">Metal-binding</keyword>
<reference evidence="14 15" key="1">
    <citation type="submission" date="2015-09" db="EMBL/GenBank/DDBJ databases">
        <title>Draft genome of the parasitic nematode Teladorsagia circumcincta isolate WARC Sus (inbred).</title>
        <authorList>
            <person name="Mitreva M."/>
        </authorList>
    </citation>
    <scope>NUCLEOTIDE SEQUENCE [LARGE SCALE GENOMIC DNA]</scope>
    <source>
        <strain evidence="14 15">S</strain>
    </source>
</reference>
<keyword evidence="8" id="KW-0472">Membrane</keyword>
<dbReference type="EMBL" id="KZ349224">
    <property type="protein sequence ID" value="PIO65191.1"/>
    <property type="molecule type" value="Genomic_DNA"/>
</dbReference>
<evidence type="ECO:0000256" key="4">
    <source>
        <dbReference type="ARBA" id="ARBA00022679"/>
    </source>
</evidence>
<dbReference type="Pfam" id="PF03360">
    <property type="entry name" value="Glyco_transf_43"/>
    <property type="match status" value="1"/>
</dbReference>
<dbReference type="UniPathway" id="UPA00378"/>
<keyword evidence="7" id="KW-1133">Transmembrane helix</keyword>
<evidence type="ECO:0000256" key="11">
    <source>
        <dbReference type="PIRSR" id="PIRSR605027-3"/>
    </source>
</evidence>
<evidence type="ECO:0000256" key="6">
    <source>
        <dbReference type="ARBA" id="ARBA00022968"/>
    </source>
</evidence>
<dbReference type="AlphaFoldDB" id="A0A2G9U4I4"/>
<dbReference type="GO" id="GO:0046872">
    <property type="term" value="F:metal ion binding"/>
    <property type="evidence" value="ECO:0007669"/>
    <property type="project" value="UniProtKB-KW"/>
</dbReference>
<evidence type="ECO:0000256" key="8">
    <source>
        <dbReference type="ARBA" id="ARBA00023136"/>
    </source>
</evidence>
<keyword evidence="5" id="KW-0812">Transmembrane</keyword>
<dbReference type="SUPFAM" id="SSF53448">
    <property type="entry name" value="Nucleotide-diphospho-sugar transferases"/>
    <property type="match status" value="1"/>
</dbReference>
<evidence type="ECO:0000256" key="1">
    <source>
        <dbReference type="ARBA" id="ARBA00004606"/>
    </source>
</evidence>
<organism evidence="14 15">
    <name type="scientific">Teladorsagia circumcincta</name>
    <name type="common">Brown stomach worm</name>
    <name type="synonym">Ostertagia circumcincta</name>
    <dbReference type="NCBI Taxonomy" id="45464"/>
    <lineage>
        <taxon>Eukaryota</taxon>
        <taxon>Metazoa</taxon>
        <taxon>Ecdysozoa</taxon>
        <taxon>Nematoda</taxon>
        <taxon>Chromadorea</taxon>
        <taxon>Rhabditida</taxon>
        <taxon>Rhabditina</taxon>
        <taxon>Rhabditomorpha</taxon>
        <taxon>Strongyloidea</taxon>
        <taxon>Trichostrongylidae</taxon>
        <taxon>Teladorsagia</taxon>
    </lineage>
</organism>
<evidence type="ECO:0000256" key="7">
    <source>
        <dbReference type="ARBA" id="ARBA00022989"/>
    </source>
</evidence>
<comment type="cofactor">
    <cofactor evidence="11 13">
        <name>Mn(2+)</name>
        <dbReference type="ChEBI" id="CHEBI:29035"/>
    </cofactor>
</comment>
<keyword evidence="4 13" id="KW-0808">Transferase</keyword>
<name>A0A2G9U4I4_TELCI</name>
<dbReference type="Proteomes" id="UP000230423">
    <property type="component" value="Unassembled WGS sequence"/>
</dbReference>
<accession>A0A2G9U4I4</accession>
<evidence type="ECO:0000256" key="9">
    <source>
        <dbReference type="ARBA" id="ARBA00023180"/>
    </source>
</evidence>
<keyword evidence="13" id="KW-0333">Golgi apparatus</keyword>
<keyword evidence="9" id="KW-0325">Glycoprotein</keyword>
<dbReference type="PANTHER" id="PTHR10896">
    <property type="entry name" value="GALACTOSYLGALACTOSYLXYLOSYLPROTEIN 3-BETA-GLUCURONOSYLTRANSFERASE BETA-1,3-GLUCURONYLTRANSFERASE"/>
    <property type="match status" value="1"/>
</dbReference>
<evidence type="ECO:0000313" key="14">
    <source>
        <dbReference type="EMBL" id="PIO65191.1"/>
    </source>
</evidence>
<evidence type="ECO:0000256" key="5">
    <source>
        <dbReference type="ARBA" id="ARBA00022692"/>
    </source>
</evidence>
<dbReference type="GO" id="GO:0015018">
    <property type="term" value="F:galactosylgalactosylxylosylprotein 3-beta-glucuronosyltransferase activity"/>
    <property type="evidence" value="ECO:0007669"/>
    <property type="project" value="UniProtKB-UniRule"/>
</dbReference>
<dbReference type="InterPro" id="IPR029044">
    <property type="entry name" value="Nucleotide-diphossugar_trans"/>
</dbReference>
<dbReference type="Gene3D" id="3.90.550.10">
    <property type="entry name" value="Spore Coat Polysaccharide Biosynthesis Protein SpsA, Chain A"/>
    <property type="match status" value="1"/>
</dbReference>
<feature type="site" description="Interaction with galactose moiety of substrate glycoprotein" evidence="12">
    <location>
        <position position="120"/>
    </location>
</feature>
<dbReference type="InterPro" id="IPR005027">
    <property type="entry name" value="Glyco_trans_43"/>
</dbReference>
<dbReference type="GO" id="GO:0000139">
    <property type="term" value="C:Golgi membrane"/>
    <property type="evidence" value="ECO:0007669"/>
    <property type="project" value="UniProtKB-SubCell"/>
</dbReference>
<sequence length="227" mass="25083">MGWTRDRRTIGGPLALPSGVRETLNAHLAALQRNATKRLPDETSRSYGPTLVQTAQIVKNGGRRVHAAGDHRPTTSTQVQAVYFADDDNAYDTRVFTHYIRNVKKLGMWAVGLAGGLPVEYPITANGTVVGFHAWRSTARKFPVDMAGFALNLDVVLRNCWEKVCREPEMENLAILELTTVASIKFNVYVELLSRARNSEMDQSSMEYSEVDNGFLSGVAHATSKAE</sequence>
<dbReference type="GO" id="GO:0050650">
    <property type="term" value="P:chondroitin sulfate proteoglycan biosynthetic process"/>
    <property type="evidence" value="ECO:0007669"/>
    <property type="project" value="TreeGrafter"/>
</dbReference>
<keyword evidence="11 13" id="KW-0464">Manganese</keyword>
<dbReference type="EC" id="2.4.1.135" evidence="3 13"/>
<evidence type="ECO:0000313" key="15">
    <source>
        <dbReference type="Proteomes" id="UP000230423"/>
    </source>
</evidence>
<keyword evidence="15" id="KW-1185">Reference proteome</keyword>
<protein>
    <recommendedName>
        <fullName evidence="3 13">Galactosylgalactosylxylosylprotein 3-beta-glucuronosyltransferase</fullName>
        <ecNumber evidence="3 13">2.4.1.135</ecNumber>
    </recommendedName>
</protein>
<comment type="subcellular location">
    <subcellularLocation>
        <location evidence="13">Golgi apparatus membrane</location>
        <topology evidence="13">Single-pass type II membrane protein</topology>
    </subcellularLocation>
    <subcellularLocation>
        <location evidence="1">Membrane</location>
        <topology evidence="1">Single-pass type II membrane protein</topology>
    </subcellularLocation>
</comment>
<proteinExistence type="inferred from homology"/>
<gene>
    <name evidence="14" type="ORF">TELCIR_13153</name>
</gene>
<evidence type="ECO:0000256" key="13">
    <source>
        <dbReference type="RuleBase" id="RU363127"/>
    </source>
</evidence>